<dbReference type="RefSeq" id="XP_004992227.1">
    <property type="nucleotide sequence ID" value="XM_004992170.1"/>
</dbReference>
<evidence type="ECO:0000259" key="1">
    <source>
        <dbReference type="PROSITE" id="PS50106"/>
    </source>
</evidence>
<name>F2UEX4_SALR5</name>
<evidence type="ECO:0000313" key="3">
    <source>
        <dbReference type="Proteomes" id="UP000007799"/>
    </source>
</evidence>
<evidence type="ECO:0000313" key="2">
    <source>
        <dbReference type="EMBL" id="EGD75174.1"/>
    </source>
</evidence>
<dbReference type="EMBL" id="GL832971">
    <property type="protein sequence ID" value="EGD75174.1"/>
    <property type="molecule type" value="Genomic_DNA"/>
</dbReference>
<reference evidence="2" key="1">
    <citation type="submission" date="2009-08" db="EMBL/GenBank/DDBJ databases">
        <title>Annotation of Salpingoeca rosetta.</title>
        <authorList>
            <consortium name="The Broad Institute Genome Sequencing Platform"/>
            <person name="Russ C."/>
            <person name="Cuomo C."/>
            <person name="Burger G."/>
            <person name="Gray M.W."/>
            <person name="Holland P.W.H."/>
            <person name="King N."/>
            <person name="Lang F.B.F."/>
            <person name="Roger A.J."/>
            <person name="Ruiz-Trillo I."/>
            <person name="Young S.K."/>
            <person name="Zeng Q."/>
            <person name="Gargeya S."/>
            <person name="Alvarado L."/>
            <person name="Berlin A."/>
            <person name="Chapman S.B."/>
            <person name="Chen Z."/>
            <person name="Freedman E."/>
            <person name="Gellesch M."/>
            <person name="Goldberg J."/>
            <person name="Griggs A."/>
            <person name="Gujja S."/>
            <person name="Heilman E."/>
            <person name="Heiman D."/>
            <person name="Howarth C."/>
            <person name="Mehta T."/>
            <person name="Neiman D."/>
            <person name="Pearson M."/>
            <person name="Roberts A."/>
            <person name="Saif S."/>
            <person name="Shea T."/>
            <person name="Shenoy N."/>
            <person name="Sisk P."/>
            <person name="Stolte C."/>
            <person name="Sykes S."/>
            <person name="White J."/>
            <person name="Yandava C."/>
            <person name="Haas B."/>
            <person name="Nusbaum C."/>
            <person name="Birren B."/>
        </authorList>
    </citation>
    <scope>NUCLEOTIDE SEQUENCE [LARGE SCALE GENOMIC DNA]</scope>
    <source>
        <strain evidence="2">ATCC 50818</strain>
    </source>
</reference>
<dbReference type="SUPFAM" id="SSF50156">
    <property type="entry name" value="PDZ domain-like"/>
    <property type="match status" value="1"/>
</dbReference>
<dbReference type="KEGG" id="sre:PTSG_06827"/>
<dbReference type="Gene3D" id="2.30.42.10">
    <property type="match status" value="1"/>
</dbReference>
<dbReference type="AlphaFoldDB" id="F2UEX4"/>
<sequence length="326" mass="35150">MNLDVLDDDGVVLASVAACPPPSPRRFLSSSSIQAPVKRLEPREQVRVVLQRQVTFGLSLSGPADEVHPTAFNLGVYVKGVEAKSPAAESGKLCAGVRLLSLNGVDVSDACMPDCGRIMKQAHDTLEVVGVYDPYGYKSHDAGNLLRKEVIRRLEMCSREQSKQLGKAYHLGCIDLEDRRGPTVDAAVGALVAFPETKAQEVAISLSDLALELMHTRRKSDATATAPLMTRSSLAYGGAITIHDISNVWLLGRKSVVIVARSIEGGNSNHGASDDAHAEMPCATYGCHVIKCRKAKHAVELKNTLQAACRAHVQMVQRVFAFDLEV</sequence>
<gene>
    <name evidence="2" type="ORF">PTSG_06827</name>
</gene>
<accession>F2UEX4</accession>
<feature type="domain" description="PDZ" evidence="1">
    <location>
        <begin position="45"/>
        <end position="134"/>
    </location>
</feature>
<dbReference type="GeneID" id="16072787"/>
<protein>
    <recommendedName>
        <fullName evidence="1">PDZ domain-containing protein</fullName>
    </recommendedName>
</protein>
<dbReference type="Pfam" id="PF00595">
    <property type="entry name" value="PDZ"/>
    <property type="match status" value="1"/>
</dbReference>
<keyword evidence="3" id="KW-1185">Reference proteome</keyword>
<proteinExistence type="predicted"/>
<dbReference type="PROSITE" id="PS50106">
    <property type="entry name" value="PDZ"/>
    <property type="match status" value="1"/>
</dbReference>
<dbReference type="SMART" id="SM00228">
    <property type="entry name" value="PDZ"/>
    <property type="match status" value="1"/>
</dbReference>
<dbReference type="Proteomes" id="UP000007799">
    <property type="component" value="Unassembled WGS sequence"/>
</dbReference>
<dbReference type="InterPro" id="IPR036034">
    <property type="entry name" value="PDZ_sf"/>
</dbReference>
<organism evidence="3">
    <name type="scientific">Salpingoeca rosetta (strain ATCC 50818 / BSB-021)</name>
    <dbReference type="NCBI Taxonomy" id="946362"/>
    <lineage>
        <taxon>Eukaryota</taxon>
        <taxon>Choanoflagellata</taxon>
        <taxon>Craspedida</taxon>
        <taxon>Salpingoecidae</taxon>
        <taxon>Salpingoeca</taxon>
    </lineage>
</organism>
<dbReference type="InParanoid" id="F2UEX4"/>
<dbReference type="STRING" id="946362.F2UEX4"/>
<dbReference type="InterPro" id="IPR001478">
    <property type="entry name" value="PDZ"/>
</dbReference>